<reference evidence="6" key="1">
    <citation type="journal article" date="2019" name="Int. J. Syst. Evol. Microbiol.">
        <title>The Global Catalogue of Microorganisms (GCM) 10K type strain sequencing project: providing services to taxonomists for standard genome sequencing and annotation.</title>
        <authorList>
            <consortium name="The Broad Institute Genomics Platform"/>
            <consortium name="The Broad Institute Genome Sequencing Center for Infectious Disease"/>
            <person name="Wu L."/>
            <person name="Ma J."/>
        </authorList>
    </citation>
    <scope>NUCLEOTIDE SEQUENCE [LARGE SCALE GENOMIC DNA]</scope>
    <source>
        <strain evidence="6">JCM 12125</strain>
    </source>
</reference>
<dbReference type="PROSITE" id="PS00122">
    <property type="entry name" value="CARBOXYLESTERASE_B_1"/>
    <property type="match status" value="1"/>
</dbReference>
<dbReference type="PANTHER" id="PTHR11559">
    <property type="entry name" value="CARBOXYLESTERASE"/>
    <property type="match status" value="1"/>
</dbReference>
<dbReference type="InterPro" id="IPR002018">
    <property type="entry name" value="CarbesteraseB"/>
</dbReference>
<dbReference type="PROSITE" id="PS00941">
    <property type="entry name" value="CARBOXYLESTERASE_B_2"/>
    <property type="match status" value="1"/>
</dbReference>
<dbReference type="Gene3D" id="3.40.50.1820">
    <property type="entry name" value="alpha/beta hydrolase"/>
    <property type="match status" value="1"/>
</dbReference>
<evidence type="ECO:0000259" key="4">
    <source>
        <dbReference type="Pfam" id="PF00135"/>
    </source>
</evidence>
<comment type="similarity">
    <text evidence="1 3">Belongs to the type-B carboxylesterase/lipase family.</text>
</comment>
<gene>
    <name evidence="5" type="ORF">ACFPIE_11670</name>
</gene>
<dbReference type="InterPro" id="IPR050309">
    <property type="entry name" value="Type-B_Carboxylest/Lipase"/>
</dbReference>
<comment type="caution">
    <text evidence="5">The sequence shown here is derived from an EMBL/GenBank/DDBJ whole genome shotgun (WGS) entry which is preliminary data.</text>
</comment>
<protein>
    <recommendedName>
        <fullName evidence="3">Carboxylic ester hydrolase</fullName>
        <ecNumber evidence="3">3.1.1.-</ecNumber>
    </recommendedName>
</protein>
<dbReference type="Pfam" id="PF00135">
    <property type="entry name" value="COesterase"/>
    <property type="match status" value="1"/>
</dbReference>
<sequence>MAEQFSINRRGVLAGGLALSAAPSLAWPQGQHPVVATTNGPVRGLTDGGVAVFKGMRYGADTGPRRFQPPVRPTPWTTPAEAFAYGAASPQGSDEANQSEDCLFLNVWSPGLDGERRPVMVYIHGGAYSNGSGSSPLYDGTRLARRNDVVVVTVNHRLNLFGYAYLQRIAGAPFLDSGNAGQMDLHLALEWVRDNIANFGGDPGRVMVFGQSGGGAKIATMMASPAASGLFHRAATMSGQQVTASGPWSATRRAEAWLDALGLPKERAAEAAAMPVETLLKAAEATDPVLGFGGLYWGPVLDNRTLMRHPFYPDAPAQSAAIPMIIGNTHDETRAFLGNDPANYALTWDDLPGKLTGREFRIDVAPEPVIAAYRQMYPDYSPSDVFFAATTAARSWRGAVIEAEERARSGSPAWVYQLDWTSPIDGGRRGAMHTDDIPLAFDNVDATGSRAQGPTAQPMAERLSKAFVALARDGDPNHAGLPSWERYGLERRQTMIMDVACRMEDDPRGGERRLFAAIPYVQPGT</sequence>
<dbReference type="InterPro" id="IPR019819">
    <property type="entry name" value="Carboxylesterase_B_CS"/>
</dbReference>
<feature type="domain" description="Carboxylesterase type B" evidence="4">
    <location>
        <begin position="32"/>
        <end position="500"/>
    </location>
</feature>
<evidence type="ECO:0000256" key="1">
    <source>
        <dbReference type="ARBA" id="ARBA00005964"/>
    </source>
</evidence>
<evidence type="ECO:0000256" key="3">
    <source>
        <dbReference type="RuleBase" id="RU361235"/>
    </source>
</evidence>
<dbReference type="InterPro" id="IPR019826">
    <property type="entry name" value="Carboxylesterase_B_AS"/>
</dbReference>
<evidence type="ECO:0000256" key="2">
    <source>
        <dbReference type="ARBA" id="ARBA00022801"/>
    </source>
</evidence>
<dbReference type="Proteomes" id="UP001596152">
    <property type="component" value="Unassembled WGS sequence"/>
</dbReference>
<dbReference type="EC" id="3.1.1.-" evidence="3"/>
<name>A0ABW0FS88_9CAUL</name>
<organism evidence="5 6">
    <name type="scientific">Brevundimonas staleyi</name>
    <dbReference type="NCBI Taxonomy" id="74326"/>
    <lineage>
        <taxon>Bacteria</taxon>
        <taxon>Pseudomonadati</taxon>
        <taxon>Pseudomonadota</taxon>
        <taxon>Alphaproteobacteria</taxon>
        <taxon>Caulobacterales</taxon>
        <taxon>Caulobacteraceae</taxon>
        <taxon>Brevundimonas</taxon>
    </lineage>
</organism>
<evidence type="ECO:0000313" key="5">
    <source>
        <dbReference type="EMBL" id="MFC5344575.1"/>
    </source>
</evidence>
<dbReference type="InterPro" id="IPR029058">
    <property type="entry name" value="AB_hydrolase_fold"/>
</dbReference>
<dbReference type="SUPFAM" id="SSF53474">
    <property type="entry name" value="alpha/beta-Hydrolases"/>
    <property type="match status" value="1"/>
</dbReference>
<dbReference type="EMBL" id="JBHSLF010000022">
    <property type="protein sequence ID" value="MFC5344575.1"/>
    <property type="molecule type" value="Genomic_DNA"/>
</dbReference>
<dbReference type="RefSeq" id="WP_374037180.1">
    <property type="nucleotide sequence ID" value="NZ_CP169082.1"/>
</dbReference>
<accession>A0ABW0FS88</accession>
<keyword evidence="6" id="KW-1185">Reference proteome</keyword>
<evidence type="ECO:0000313" key="6">
    <source>
        <dbReference type="Proteomes" id="UP001596152"/>
    </source>
</evidence>
<proteinExistence type="inferred from homology"/>
<keyword evidence="2 3" id="KW-0378">Hydrolase</keyword>